<dbReference type="Bgee" id="ENSGACG00000010406">
    <property type="expression patterns" value="Expressed in camera-type eye"/>
</dbReference>
<feature type="compositionally biased region" description="Polar residues" evidence="1">
    <location>
        <begin position="140"/>
        <end position="151"/>
    </location>
</feature>
<organism evidence="2">
    <name type="scientific">Gasterosteus aculeatus</name>
    <name type="common">Three-spined stickleback</name>
    <dbReference type="NCBI Taxonomy" id="69293"/>
    <lineage>
        <taxon>Eukaryota</taxon>
        <taxon>Metazoa</taxon>
        <taxon>Chordata</taxon>
        <taxon>Craniata</taxon>
        <taxon>Vertebrata</taxon>
        <taxon>Euteleostomi</taxon>
        <taxon>Actinopterygii</taxon>
        <taxon>Neopterygii</taxon>
        <taxon>Teleostei</taxon>
        <taxon>Neoteleostei</taxon>
        <taxon>Acanthomorphata</taxon>
        <taxon>Eupercaria</taxon>
        <taxon>Perciformes</taxon>
        <taxon>Cottioidei</taxon>
        <taxon>Gasterosteales</taxon>
        <taxon>Gasterosteidae</taxon>
        <taxon>Gasterosteus</taxon>
    </lineage>
</organism>
<proteinExistence type="predicted"/>
<dbReference type="InParanoid" id="G3P825"/>
<accession>G3P825</accession>
<protein>
    <submittedName>
        <fullName evidence="2">Uncharacterized protein</fullName>
    </submittedName>
</protein>
<reference evidence="2" key="1">
    <citation type="submission" date="2006-01" db="EMBL/GenBank/DDBJ databases">
        <authorList>
            <person name="Lindblad-Toh K."/>
            <person name="Mauceli E."/>
            <person name="Grabherr M."/>
            <person name="Chang J.L."/>
            <person name="Lander E.S."/>
        </authorList>
    </citation>
    <scope>NUCLEOTIDE SEQUENCE [LARGE SCALE GENOMIC DNA]</scope>
</reference>
<feature type="compositionally biased region" description="Basic and acidic residues" evidence="1">
    <location>
        <begin position="119"/>
        <end position="138"/>
    </location>
</feature>
<feature type="region of interest" description="Disordered" evidence="1">
    <location>
        <begin position="1"/>
        <end position="35"/>
    </location>
</feature>
<reference evidence="2" key="2">
    <citation type="submission" date="2024-04" db="UniProtKB">
        <authorList>
            <consortium name="Ensembl"/>
        </authorList>
    </citation>
    <scope>IDENTIFICATION</scope>
</reference>
<feature type="region of interest" description="Disordered" evidence="1">
    <location>
        <begin position="83"/>
        <end position="173"/>
    </location>
</feature>
<dbReference type="AlphaFoldDB" id="G3P825"/>
<dbReference type="Ensembl" id="ENSGACT00000013774.1">
    <property type="protein sequence ID" value="ENSGACP00000013749.1"/>
    <property type="gene ID" value="ENSGACG00000010406.1"/>
</dbReference>
<evidence type="ECO:0000256" key="1">
    <source>
        <dbReference type="SAM" id="MobiDB-lite"/>
    </source>
</evidence>
<name>G3P825_GASAC</name>
<sequence length="173" mass="19616">MQRPTRPRAFSPLLVPPGAPAARATDPDRRRPGAAARVSFAPVTGFHKATQKPFSSTKRVRWSALHVGIAWRIYYHKQLQKVQQKPNSLHPELTPEYLATGPLGPVQPDESAINPKTGFRYERTADRNEKVQPAEHSSRFNKGSLSDLHTSSSRHIHLTKREKRENPPNLHWK</sequence>
<evidence type="ECO:0000313" key="2">
    <source>
        <dbReference type="Ensembl" id="ENSGACP00000013749.1"/>
    </source>
</evidence>
<feature type="compositionally biased region" description="Basic residues" evidence="1">
    <location>
        <begin position="152"/>
        <end position="161"/>
    </location>
</feature>